<organism evidence="4 5">
    <name type="scientific">Lupinus angustifolius</name>
    <name type="common">Narrow-leaved blue lupine</name>
    <dbReference type="NCBI Taxonomy" id="3871"/>
    <lineage>
        <taxon>Eukaryota</taxon>
        <taxon>Viridiplantae</taxon>
        <taxon>Streptophyta</taxon>
        <taxon>Embryophyta</taxon>
        <taxon>Tracheophyta</taxon>
        <taxon>Spermatophyta</taxon>
        <taxon>Magnoliopsida</taxon>
        <taxon>eudicotyledons</taxon>
        <taxon>Gunneridae</taxon>
        <taxon>Pentapetalae</taxon>
        <taxon>rosids</taxon>
        <taxon>fabids</taxon>
        <taxon>Fabales</taxon>
        <taxon>Fabaceae</taxon>
        <taxon>Papilionoideae</taxon>
        <taxon>50 kb inversion clade</taxon>
        <taxon>genistoids sensu lato</taxon>
        <taxon>core genistoids</taxon>
        <taxon>Genisteae</taxon>
        <taxon>Lupinus</taxon>
    </lineage>
</organism>
<keyword evidence="1" id="KW-0677">Repeat</keyword>
<dbReference type="AlphaFoldDB" id="A0A4P1QPG2"/>
<keyword evidence="2" id="KW-0802">TPR repeat</keyword>
<dbReference type="Gramene" id="OIV91536">
    <property type="protein sequence ID" value="OIV91536"/>
    <property type="gene ID" value="TanjilG_08948"/>
</dbReference>
<dbReference type="SMART" id="SM00028">
    <property type="entry name" value="TPR"/>
    <property type="match status" value="2"/>
</dbReference>
<accession>A0A4P1QPG2</accession>
<dbReference type="EMBL" id="CM007379">
    <property type="protein sequence ID" value="OIV91536.1"/>
    <property type="molecule type" value="Genomic_DNA"/>
</dbReference>
<dbReference type="STRING" id="3871.A0A4P1QPG2"/>
<evidence type="ECO:0000256" key="2">
    <source>
        <dbReference type="ARBA" id="ARBA00022803"/>
    </source>
</evidence>
<keyword evidence="5" id="KW-1185">Reference proteome</keyword>
<proteinExistence type="predicted"/>
<dbReference type="GO" id="GO:0016020">
    <property type="term" value="C:membrane"/>
    <property type="evidence" value="ECO:0007669"/>
    <property type="project" value="TreeGrafter"/>
</dbReference>
<dbReference type="InterPro" id="IPR011990">
    <property type="entry name" value="TPR-like_helical_dom_sf"/>
</dbReference>
<dbReference type="GO" id="GO:0072380">
    <property type="term" value="C:TRC complex"/>
    <property type="evidence" value="ECO:0007669"/>
    <property type="project" value="TreeGrafter"/>
</dbReference>
<dbReference type="GO" id="GO:0060090">
    <property type="term" value="F:molecular adaptor activity"/>
    <property type="evidence" value="ECO:0007669"/>
    <property type="project" value="TreeGrafter"/>
</dbReference>
<dbReference type="Proteomes" id="UP000188354">
    <property type="component" value="Chromosome LG19"/>
</dbReference>
<name>A0A4P1QPG2_LUPAN</name>
<evidence type="ECO:0000313" key="5">
    <source>
        <dbReference type="Proteomes" id="UP000188354"/>
    </source>
</evidence>
<dbReference type="Gene3D" id="1.25.40.10">
    <property type="entry name" value="Tetratricopeptide repeat domain"/>
    <property type="match status" value="1"/>
</dbReference>
<evidence type="ECO:0000256" key="1">
    <source>
        <dbReference type="ARBA" id="ARBA00022737"/>
    </source>
</evidence>
<dbReference type="InterPro" id="IPR019734">
    <property type="entry name" value="TPR_rpt"/>
</dbReference>
<gene>
    <name evidence="4" type="ORF">TanjilG_08948</name>
</gene>
<dbReference type="SUPFAM" id="SSF48452">
    <property type="entry name" value="TPR-like"/>
    <property type="match status" value="1"/>
</dbReference>
<evidence type="ECO:0000313" key="4">
    <source>
        <dbReference type="EMBL" id="OIV91536.1"/>
    </source>
</evidence>
<feature type="region of interest" description="Disordered" evidence="3">
    <location>
        <begin position="216"/>
        <end position="235"/>
    </location>
</feature>
<dbReference type="GO" id="GO:0006620">
    <property type="term" value="P:post-translational protein targeting to endoplasmic reticulum membrane"/>
    <property type="evidence" value="ECO:0007669"/>
    <property type="project" value="TreeGrafter"/>
</dbReference>
<evidence type="ECO:0000256" key="3">
    <source>
        <dbReference type="SAM" id="MobiDB-lite"/>
    </source>
</evidence>
<protein>
    <submittedName>
        <fullName evidence="4">Uncharacterized protein</fullName>
    </submittedName>
</protein>
<dbReference type="PANTHER" id="PTHR45831:SF2">
    <property type="entry name" value="LD24721P"/>
    <property type="match status" value="1"/>
</dbReference>
<dbReference type="InterPro" id="IPR047150">
    <property type="entry name" value="SGT"/>
</dbReference>
<dbReference type="PANTHER" id="PTHR45831">
    <property type="entry name" value="LD24721P"/>
    <property type="match status" value="1"/>
</dbReference>
<dbReference type="Pfam" id="PF13181">
    <property type="entry name" value="TPR_8"/>
    <property type="match status" value="1"/>
</dbReference>
<sequence length="235" mass="26453">MVEGITVNVPPSSNSPMEEENVNIIDDADSNTHSSFSTVSSSTLADIPQVLLFQEFNMVLAQTQFYYPSVIGQNHIARETYIKQLFDDAMEVLTKGGYETLDRWNIADALNTLGNRAMSDLCYVKAIDIGAALTKVCQIWDATYDCYEAIRLEPRYMLAHYRLGCAYFESGKYIEAIREGFIKALELDPNNEDVLASIEINRILIPRGKRPSAKLEWVSQESDEERSFKGKGLAN</sequence>
<reference evidence="4" key="1">
    <citation type="journal article" date="2017" name="Plant Biotechnol. J.">
        <title>A comprehensive draft genome sequence for lupin (Lupinus angustifolius), an emerging health food: insights into plant-microbe interactions and legume evolution.</title>
        <authorList>
            <person name="Hane J.K."/>
            <person name="Ming Y."/>
            <person name="Kamphuis L.G."/>
            <person name="Nelson M.N."/>
            <person name="Garg G."/>
            <person name="Atkins C.A."/>
            <person name="Bayer P.E."/>
            <person name="Bravo A."/>
            <person name="Bringans S."/>
            <person name="Cannon S."/>
            <person name="Edwards D."/>
            <person name="Foley R."/>
            <person name="Gao L.L."/>
            <person name="Harrison M.J."/>
            <person name="Huang W."/>
            <person name="Hurgobin B."/>
            <person name="Li S."/>
            <person name="Liu C.W."/>
            <person name="McGrath A."/>
            <person name="Morahan G."/>
            <person name="Murray J."/>
            <person name="Weller J."/>
            <person name="Jian J."/>
            <person name="Singh K.B."/>
        </authorList>
    </citation>
    <scope>NUCLEOTIDE SEQUENCE [LARGE SCALE GENOMIC DNA]</scope>
    <source>
        <tissue evidence="4">Whole plant</tissue>
    </source>
</reference>